<dbReference type="InterPro" id="IPR000731">
    <property type="entry name" value="SSD"/>
</dbReference>
<gene>
    <name evidence="9" type="ORF">IEQ31_25780</name>
</gene>
<feature type="transmembrane region" description="Helical" evidence="7">
    <location>
        <begin position="365"/>
        <end position="383"/>
    </location>
</feature>
<keyword evidence="3" id="KW-1003">Cell membrane</keyword>
<dbReference type="Gene3D" id="1.20.1640.10">
    <property type="entry name" value="Multidrug efflux transporter AcrB transmembrane domain"/>
    <property type="match status" value="2"/>
</dbReference>
<name>A0ABR8L9B3_9ACTN</name>
<dbReference type="RefSeq" id="WP_191053867.1">
    <property type="nucleotide sequence ID" value="NZ_JACXRZ010000021.1"/>
</dbReference>
<feature type="transmembrane region" description="Helical" evidence="7">
    <location>
        <begin position="275"/>
        <end position="296"/>
    </location>
</feature>
<feature type="transmembrane region" description="Helical" evidence="7">
    <location>
        <begin position="627"/>
        <end position="649"/>
    </location>
</feature>
<feature type="transmembrane region" description="Helical" evidence="7">
    <location>
        <begin position="655"/>
        <end position="678"/>
    </location>
</feature>
<feature type="transmembrane region" description="Helical" evidence="7">
    <location>
        <begin position="517"/>
        <end position="540"/>
    </location>
</feature>
<accession>A0ABR8L9B3</accession>
<proteinExistence type="inferred from homology"/>
<keyword evidence="6 7" id="KW-0472">Membrane</keyword>
<feature type="transmembrane region" description="Helical" evidence="7">
    <location>
        <begin position="230"/>
        <end position="254"/>
    </location>
</feature>
<dbReference type="Proteomes" id="UP000653231">
    <property type="component" value="Unassembled WGS sequence"/>
</dbReference>
<evidence type="ECO:0000313" key="9">
    <source>
        <dbReference type="EMBL" id="MBD3146577.1"/>
    </source>
</evidence>
<dbReference type="Pfam" id="PF03176">
    <property type="entry name" value="MMPL"/>
    <property type="match status" value="2"/>
</dbReference>
<evidence type="ECO:0000259" key="8">
    <source>
        <dbReference type="PROSITE" id="PS50156"/>
    </source>
</evidence>
<dbReference type="PROSITE" id="PS50156">
    <property type="entry name" value="SSD"/>
    <property type="match status" value="1"/>
</dbReference>
<comment type="subcellular location">
    <subcellularLocation>
        <location evidence="1">Cell membrane</location>
        <topology evidence="1">Multi-pass membrane protein</topology>
    </subcellularLocation>
</comment>
<keyword evidence="5 7" id="KW-1133">Transmembrane helix</keyword>
<sequence length="722" mass="76631">MFERWGRTVYRRRRLVLVLSAIVVVAAAVWGLGVFGTLTSSGEFDVAGSESQRAAQLETAALGRDEADVVVLYRSRTSTVDDPAYGADVTRALQALPAGHVDSFATYWSTKSPQFVSADRKSTFAVLRLRGEDEHARRDHLAAIRSAVAVPGLESLVGGSTATQKMISDGVKKDIVLAEGIATPLLLLLMILIFGSVVAAGLPLLIGVVAVFGSFSALHLFGLFTNVSTYAVNITTLLGVGLAIDYGLFMVVRFREELNRGRTGEEAVVRTMATAGRTVAVSGVTVAASLASLLIFPQSFLRSMGMGGLATVLVDMVAALTIMPALLAVLGPRVNALAPRWLARRQGRQSLFWARLGRGVMRRPVVVLVGTLAILVTLGLPFLRVSWGGIDARALPAGTETRVVSETMTDEFPANFTNPLRVIVTLSDPVSSPAARAALSAYTGRVEAVPGITGAQLTGEAGRTARIELTYSANRMSAEARDVVRKVRAVPPPAGASVLVGGATAALVDQLANLGDLLPWMALLVGVTTFLLLFMAFGSILLPIKAVIMNIFSLSATFGALVWIFQDGHLSGLLGFTPTGFLEPSMPILVLAIVFGLSMDYEVFLLSRMREHYDAHGDNTAAVAAGLQRTGGLITSAALLFIIVVAAFSTSGITFIKLTGIGMLIAVLVDSTIVRALLVPATMKLTGRANWWAPGPLRRLYGRYGIRESDEAVVPESTLVTR</sequence>
<feature type="transmembrane region" description="Helical" evidence="7">
    <location>
        <begin position="586"/>
        <end position="606"/>
    </location>
</feature>
<feature type="transmembrane region" description="Helical" evidence="7">
    <location>
        <begin position="202"/>
        <end position="224"/>
    </location>
</feature>
<comment type="caution">
    <text evidence="9">The sequence shown here is derived from an EMBL/GenBank/DDBJ whole genome shotgun (WGS) entry which is preliminary data.</text>
</comment>
<evidence type="ECO:0000256" key="5">
    <source>
        <dbReference type="ARBA" id="ARBA00022989"/>
    </source>
</evidence>
<evidence type="ECO:0000256" key="6">
    <source>
        <dbReference type="ARBA" id="ARBA00023136"/>
    </source>
</evidence>
<feature type="transmembrane region" description="Helical" evidence="7">
    <location>
        <begin position="175"/>
        <end position="195"/>
    </location>
</feature>
<evidence type="ECO:0000313" key="10">
    <source>
        <dbReference type="Proteomes" id="UP000653231"/>
    </source>
</evidence>
<dbReference type="EMBL" id="JACXRZ010000021">
    <property type="protein sequence ID" value="MBD3146577.1"/>
    <property type="molecule type" value="Genomic_DNA"/>
</dbReference>
<feature type="transmembrane region" description="Helical" evidence="7">
    <location>
        <begin position="308"/>
        <end position="330"/>
    </location>
</feature>
<reference evidence="9 10" key="1">
    <citation type="submission" date="2020-09" db="EMBL/GenBank/DDBJ databases">
        <title>Actinomycete isolated from the Camponotus japonicus Mayr.</title>
        <authorList>
            <person name="Gong X."/>
        </authorList>
    </citation>
    <scope>NUCLEOTIDE SEQUENCE [LARGE SCALE GENOMIC DNA]</scope>
    <source>
        <strain evidence="9 10">2C-HV3</strain>
    </source>
</reference>
<dbReference type="PANTHER" id="PTHR33406">
    <property type="entry name" value="MEMBRANE PROTEIN MJ1562-RELATED"/>
    <property type="match status" value="1"/>
</dbReference>
<feature type="domain" description="SSD" evidence="8">
    <location>
        <begin position="204"/>
        <end position="329"/>
    </location>
</feature>
<organism evidence="9 10">
    <name type="scientific">Microbispora bryophytorum subsp. camponoti</name>
    <dbReference type="NCBI Taxonomy" id="1677852"/>
    <lineage>
        <taxon>Bacteria</taxon>
        <taxon>Bacillati</taxon>
        <taxon>Actinomycetota</taxon>
        <taxon>Actinomycetes</taxon>
        <taxon>Streptosporangiales</taxon>
        <taxon>Streptosporangiaceae</taxon>
        <taxon>Microbispora</taxon>
    </lineage>
</organism>
<dbReference type="InterPro" id="IPR004869">
    <property type="entry name" value="MMPL_dom"/>
</dbReference>
<evidence type="ECO:0000256" key="3">
    <source>
        <dbReference type="ARBA" id="ARBA00022475"/>
    </source>
</evidence>
<evidence type="ECO:0000256" key="4">
    <source>
        <dbReference type="ARBA" id="ARBA00022692"/>
    </source>
</evidence>
<protein>
    <submittedName>
        <fullName evidence="9">MMPL family transporter</fullName>
    </submittedName>
</protein>
<dbReference type="SUPFAM" id="SSF82866">
    <property type="entry name" value="Multidrug efflux transporter AcrB transmembrane domain"/>
    <property type="match status" value="2"/>
</dbReference>
<comment type="similarity">
    <text evidence="2">Belongs to the resistance-nodulation-cell division (RND) (TC 2.A.6) family. MmpL subfamily.</text>
</comment>
<evidence type="ECO:0000256" key="7">
    <source>
        <dbReference type="SAM" id="Phobius"/>
    </source>
</evidence>
<keyword evidence="10" id="KW-1185">Reference proteome</keyword>
<dbReference type="PANTHER" id="PTHR33406:SF11">
    <property type="entry name" value="MEMBRANE PROTEIN SCO6666-RELATED"/>
    <property type="match status" value="1"/>
</dbReference>
<evidence type="ECO:0000256" key="2">
    <source>
        <dbReference type="ARBA" id="ARBA00010157"/>
    </source>
</evidence>
<evidence type="ECO:0000256" key="1">
    <source>
        <dbReference type="ARBA" id="ARBA00004651"/>
    </source>
</evidence>
<dbReference type="InterPro" id="IPR050545">
    <property type="entry name" value="Mycobact_MmpL"/>
</dbReference>
<feature type="transmembrane region" description="Helical" evidence="7">
    <location>
        <begin position="547"/>
        <end position="566"/>
    </location>
</feature>
<keyword evidence="4 7" id="KW-0812">Transmembrane</keyword>